<evidence type="ECO:0000313" key="6">
    <source>
        <dbReference type="EMBL" id="CAH1441106.1"/>
    </source>
</evidence>
<protein>
    <recommendedName>
        <fullName evidence="5">Helicase C-terminal domain-containing protein</fullName>
    </recommendedName>
</protein>
<proteinExistence type="predicted"/>
<evidence type="ECO:0000313" key="7">
    <source>
        <dbReference type="Proteomes" id="UP001157418"/>
    </source>
</evidence>
<dbReference type="Gene3D" id="3.40.50.300">
    <property type="entry name" value="P-loop containing nucleotide triphosphate hydrolases"/>
    <property type="match status" value="1"/>
</dbReference>
<name>A0AAU9NTR4_9ASTR</name>
<dbReference type="Pfam" id="PF00271">
    <property type="entry name" value="Helicase_C"/>
    <property type="match status" value="1"/>
</dbReference>
<gene>
    <name evidence="6" type="ORF">LVIROSA_LOCUS27193</name>
</gene>
<evidence type="ECO:0000256" key="3">
    <source>
        <dbReference type="ARBA" id="ARBA00022806"/>
    </source>
</evidence>
<dbReference type="Proteomes" id="UP001157418">
    <property type="component" value="Unassembled WGS sequence"/>
</dbReference>
<keyword evidence="3" id="KW-0347">Helicase</keyword>
<evidence type="ECO:0000256" key="4">
    <source>
        <dbReference type="ARBA" id="ARBA00022840"/>
    </source>
</evidence>
<dbReference type="AlphaFoldDB" id="A0AAU9NTR4"/>
<dbReference type="EMBL" id="CAKMRJ010005412">
    <property type="protein sequence ID" value="CAH1441106.1"/>
    <property type="molecule type" value="Genomic_DNA"/>
</dbReference>
<dbReference type="InterPro" id="IPR001650">
    <property type="entry name" value="Helicase_C-like"/>
</dbReference>
<dbReference type="PANTHER" id="PTHR47960">
    <property type="entry name" value="DEAD-BOX ATP-DEPENDENT RNA HELICASE 50"/>
    <property type="match status" value="1"/>
</dbReference>
<organism evidence="6 7">
    <name type="scientific">Lactuca virosa</name>
    <dbReference type="NCBI Taxonomy" id="75947"/>
    <lineage>
        <taxon>Eukaryota</taxon>
        <taxon>Viridiplantae</taxon>
        <taxon>Streptophyta</taxon>
        <taxon>Embryophyta</taxon>
        <taxon>Tracheophyta</taxon>
        <taxon>Spermatophyta</taxon>
        <taxon>Magnoliopsida</taxon>
        <taxon>eudicotyledons</taxon>
        <taxon>Gunneridae</taxon>
        <taxon>Pentapetalae</taxon>
        <taxon>asterids</taxon>
        <taxon>campanulids</taxon>
        <taxon>Asterales</taxon>
        <taxon>Asteraceae</taxon>
        <taxon>Cichorioideae</taxon>
        <taxon>Cichorieae</taxon>
        <taxon>Lactucinae</taxon>
        <taxon>Lactuca</taxon>
    </lineage>
</organism>
<keyword evidence="4" id="KW-0067">ATP-binding</keyword>
<dbReference type="GO" id="GO:0005524">
    <property type="term" value="F:ATP binding"/>
    <property type="evidence" value="ECO:0007669"/>
    <property type="project" value="UniProtKB-KW"/>
</dbReference>
<dbReference type="SUPFAM" id="SSF52540">
    <property type="entry name" value="P-loop containing nucleoside triphosphate hydrolases"/>
    <property type="match status" value="1"/>
</dbReference>
<dbReference type="GO" id="GO:0004386">
    <property type="term" value="F:helicase activity"/>
    <property type="evidence" value="ECO:0007669"/>
    <property type="project" value="UniProtKB-KW"/>
</dbReference>
<dbReference type="InterPro" id="IPR027417">
    <property type="entry name" value="P-loop_NTPase"/>
</dbReference>
<keyword evidence="2" id="KW-0378">Hydrolase</keyword>
<accession>A0AAU9NTR4</accession>
<evidence type="ECO:0000256" key="1">
    <source>
        <dbReference type="ARBA" id="ARBA00022741"/>
    </source>
</evidence>
<comment type="caution">
    <text evidence="6">The sequence shown here is derived from an EMBL/GenBank/DDBJ whole genome shotgun (WGS) entry which is preliminary data.</text>
</comment>
<evidence type="ECO:0000256" key="2">
    <source>
        <dbReference type="ARBA" id="ARBA00022801"/>
    </source>
</evidence>
<dbReference type="GO" id="GO:0016787">
    <property type="term" value="F:hydrolase activity"/>
    <property type="evidence" value="ECO:0007669"/>
    <property type="project" value="UniProtKB-KW"/>
</dbReference>
<reference evidence="6 7" key="1">
    <citation type="submission" date="2022-01" db="EMBL/GenBank/DDBJ databases">
        <authorList>
            <person name="Xiong W."/>
            <person name="Schranz E."/>
        </authorList>
    </citation>
    <scope>NUCLEOTIDE SEQUENCE [LARGE SCALE GENOMIC DNA]</scope>
</reference>
<keyword evidence="7" id="KW-1185">Reference proteome</keyword>
<feature type="domain" description="Helicase C-terminal" evidence="5">
    <location>
        <begin position="41"/>
        <end position="182"/>
    </location>
</feature>
<dbReference type="PROSITE" id="PS51194">
    <property type="entry name" value="HELICASE_CTER"/>
    <property type="match status" value="1"/>
</dbReference>
<sequence length="182" mass="21060">MLSDSPSVLLGLCNNQRSHFRLTSSPVSIGSPPRVHPTRHKIIQLGIFFLDLFRLSAQKLLPKTWLDFSNIPTNLFFKMKPIWEFVFSLIPMSEFNFCHILIISALILKLLSDLFTRGIDIQDVNVVINFDFPRNAETYLHEVGRSGKFGHLGLAVNLITYEDRFNLEFWYVMIMTSRAILR</sequence>
<keyword evidence="1" id="KW-0547">Nucleotide-binding</keyword>
<evidence type="ECO:0000259" key="5">
    <source>
        <dbReference type="PROSITE" id="PS51194"/>
    </source>
</evidence>